<evidence type="ECO:0000313" key="2">
    <source>
        <dbReference type="EMBL" id="CEK59654.1"/>
    </source>
</evidence>
<accession>A0A0B6YTS0</accession>
<proteinExistence type="predicted"/>
<sequence>KNFNLMCSGSDMSDTVSIVTEVPDLGIDSERFHFDLDQGSNDTLYDTRFEDSLSDDNDLKNDLEHSG</sequence>
<dbReference type="EMBL" id="HACG01012789">
    <property type="protein sequence ID" value="CEK59654.1"/>
    <property type="molecule type" value="Transcribed_RNA"/>
</dbReference>
<reference evidence="2" key="1">
    <citation type="submission" date="2014-12" db="EMBL/GenBank/DDBJ databases">
        <title>Insight into the proteome of Arion vulgaris.</title>
        <authorList>
            <person name="Aradska J."/>
            <person name="Bulat T."/>
            <person name="Smidak R."/>
            <person name="Sarate P."/>
            <person name="Gangsoo J."/>
            <person name="Sialana F."/>
            <person name="Bilban M."/>
            <person name="Lubec G."/>
        </authorList>
    </citation>
    <scope>NUCLEOTIDE SEQUENCE</scope>
    <source>
        <tissue evidence="2">Skin</tissue>
    </source>
</reference>
<evidence type="ECO:0000256" key="1">
    <source>
        <dbReference type="SAM" id="MobiDB-lite"/>
    </source>
</evidence>
<dbReference type="AlphaFoldDB" id="A0A0B6YTS0"/>
<feature type="non-terminal residue" evidence="2">
    <location>
        <position position="1"/>
    </location>
</feature>
<feature type="region of interest" description="Disordered" evidence="1">
    <location>
        <begin position="47"/>
        <end position="67"/>
    </location>
</feature>
<protein>
    <submittedName>
        <fullName evidence="2">Uncharacterized protein</fullName>
    </submittedName>
</protein>
<name>A0A0B6YTS0_9EUPU</name>
<organism evidence="2">
    <name type="scientific">Arion vulgaris</name>
    <dbReference type="NCBI Taxonomy" id="1028688"/>
    <lineage>
        <taxon>Eukaryota</taxon>
        <taxon>Metazoa</taxon>
        <taxon>Spiralia</taxon>
        <taxon>Lophotrochozoa</taxon>
        <taxon>Mollusca</taxon>
        <taxon>Gastropoda</taxon>
        <taxon>Heterobranchia</taxon>
        <taxon>Euthyneura</taxon>
        <taxon>Panpulmonata</taxon>
        <taxon>Eupulmonata</taxon>
        <taxon>Stylommatophora</taxon>
        <taxon>Helicina</taxon>
        <taxon>Arionoidea</taxon>
        <taxon>Arionidae</taxon>
        <taxon>Arion</taxon>
    </lineage>
</organism>
<gene>
    <name evidence="2" type="primary">ORF37020</name>
</gene>
<feature type="non-terminal residue" evidence="2">
    <location>
        <position position="67"/>
    </location>
</feature>